<comment type="caution">
    <text evidence="3">The sequence shown here is derived from an EMBL/GenBank/DDBJ whole genome shotgun (WGS) entry which is preliminary data.</text>
</comment>
<feature type="region of interest" description="Disordered" evidence="1">
    <location>
        <begin position="454"/>
        <end position="495"/>
    </location>
</feature>
<feature type="compositionally biased region" description="Polar residues" evidence="1">
    <location>
        <begin position="210"/>
        <end position="238"/>
    </location>
</feature>
<evidence type="ECO:0000313" key="4">
    <source>
        <dbReference type="Proteomes" id="UP000644660"/>
    </source>
</evidence>
<evidence type="ECO:0000256" key="1">
    <source>
        <dbReference type="SAM" id="MobiDB-lite"/>
    </source>
</evidence>
<dbReference type="GeneID" id="64859596"/>
<name>A0A8H2VJH1_9SACH</name>
<dbReference type="RefSeq" id="XP_041408360.1">
    <property type="nucleotide sequence ID" value="XM_041552426.1"/>
</dbReference>
<dbReference type="PROSITE" id="PS51038">
    <property type="entry name" value="BAH"/>
    <property type="match status" value="1"/>
</dbReference>
<gene>
    <name evidence="3" type="ORF">KABA2_10S00902</name>
</gene>
<dbReference type="SUPFAM" id="SSF82061">
    <property type="entry name" value="BAH domain"/>
    <property type="match status" value="1"/>
</dbReference>
<feature type="region of interest" description="Disordered" evidence="1">
    <location>
        <begin position="203"/>
        <end position="339"/>
    </location>
</feature>
<dbReference type="Proteomes" id="UP000644660">
    <property type="component" value="Unassembled WGS sequence"/>
</dbReference>
<dbReference type="GO" id="GO:0005694">
    <property type="term" value="C:chromosome"/>
    <property type="evidence" value="ECO:0007669"/>
    <property type="project" value="UniProtKB-ARBA"/>
</dbReference>
<proteinExistence type="predicted"/>
<protein>
    <submittedName>
        <fullName evidence="3">Similar to Saccharomyces cerevisiae YML065W ORC1 Largest subunit of the origin recognition complex</fullName>
    </submittedName>
</protein>
<dbReference type="Pfam" id="PF01426">
    <property type="entry name" value="BAH"/>
    <property type="match status" value="1"/>
</dbReference>
<keyword evidence="4" id="KW-1185">Reference proteome</keyword>
<dbReference type="GO" id="GO:0003682">
    <property type="term" value="F:chromatin binding"/>
    <property type="evidence" value="ECO:0007669"/>
    <property type="project" value="InterPro"/>
</dbReference>
<dbReference type="Gene3D" id="2.30.30.490">
    <property type="match status" value="1"/>
</dbReference>
<dbReference type="Gene3D" id="3.40.50.300">
    <property type="entry name" value="P-loop containing nucleotide triphosphate hydrolases"/>
    <property type="match status" value="1"/>
</dbReference>
<feature type="compositionally biased region" description="Low complexity" evidence="1">
    <location>
        <begin position="288"/>
        <end position="309"/>
    </location>
</feature>
<dbReference type="InterPro" id="IPR027417">
    <property type="entry name" value="P-loop_NTPase"/>
</dbReference>
<feature type="domain" description="BAH" evidence="2">
    <location>
        <begin position="49"/>
        <end position="187"/>
    </location>
</feature>
<evidence type="ECO:0000259" key="2">
    <source>
        <dbReference type="PROSITE" id="PS51038"/>
    </source>
</evidence>
<feature type="compositionally biased region" description="Basic and acidic residues" evidence="1">
    <location>
        <begin position="476"/>
        <end position="495"/>
    </location>
</feature>
<dbReference type="AlphaFoldDB" id="A0A8H2VJH1"/>
<organism evidence="3 4">
    <name type="scientific">Maudiozyma barnettii</name>
    <dbReference type="NCBI Taxonomy" id="61262"/>
    <lineage>
        <taxon>Eukaryota</taxon>
        <taxon>Fungi</taxon>
        <taxon>Dikarya</taxon>
        <taxon>Ascomycota</taxon>
        <taxon>Saccharomycotina</taxon>
        <taxon>Saccharomycetes</taxon>
        <taxon>Saccharomycetales</taxon>
        <taxon>Saccharomycetaceae</taxon>
        <taxon>Maudiozyma</taxon>
    </lineage>
</organism>
<dbReference type="InterPro" id="IPR001025">
    <property type="entry name" value="BAH_dom"/>
</dbReference>
<dbReference type="SMART" id="SM00439">
    <property type="entry name" value="BAH"/>
    <property type="match status" value="1"/>
</dbReference>
<evidence type="ECO:0000313" key="3">
    <source>
        <dbReference type="EMBL" id="CAB4256516.1"/>
    </source>
</evidence>
<reference evidence="3 4" key="1">
    <citation type="submission" date="2020-05" db="EMBL/GenBank/DDBJ databases">
        <authorList>
            <person name="Casaregola S."/>
            <person name="Devillers H."/>
            <person name="Grondin C."/>
        </authorList>
    </citation>
    <scope>NUCLEOTIDE SEQUENCE [LARGE SCALE GENOMIC DNA]</scope>
    <source>
        <strain evidence="3 4">CLIB 1767</strain>
    </source>
</reference>
<dbReference type="OrthoDB" id="1926878at2759"/>
<dbReference type="EMBL" id="CAEFZW010000010">
    <property type="protein sequence ID" value="CAB4256516.1"/>
    <property type="molecule type" value="Genomic_DNA"/>
</dbReference>
<sequence>MAANLKDMEGWQIVNVDEDGKIINENRARRSRTGNRIKSTFLQRISDGLSFGVGDNIITHDNVTKTYSVYLVHEIRQNTVKSLVEIWAFSYLRWFELSGIKYFSQFDPNMVERFPNPKELNQQLFQILDPHELYLTAETVEFELCDFIDVAKIVTGKDFENGKAITDKDFIVNYICEPTGENFVKIDIFHELKLIKQFPKKQSDEHLKRLSTQRQRPASNQSQPQNKTSLKQIPSLSNKEPILTAVTVTNSTDSDDSNDDLPLSHKRRLWIPKSPNFSQSTHSDDTTSQKNNIPNNSASNSNDSNVVVSKIPENEEEKVDNNDRNNEQTPSPLLNLCDTPVSDVNINTISQGTAQKEEPADQIFPLSQHENNTKKSYNLEQENIYKEKVQEQKNDEIKKKLSLFVQDNDYETSIESSAESSAESDDASARITEITSEIQDSSDAENSFHDALTELPSQRKHITSRPLQSANNTKRKLSDESNNDREINDGQPERKKAIFDVTLANDGKDKTLKTKKTNRLSTLTKIDETVQSDGVKEKKGSIRSVLINPSTFKLIKTNYDKTLELINNFQNVNISNTELPNSGSSDSKGSTISLIGTLIKYDPKTSTKNNKQTLYSQIKSSSNNLSIELKLRSITRKKEGLSDVCNVFVDVYYDLFRRIRACSSLLLFCTAKKVISAEYVLQEVLSELSLSYIMKELQPFTWTHIYPIENPTIASLVIQIWKNISGELLQAKQAIGALFHFCKDVQVMRKKYIIVFIHNFESILNTPNYVHIIDLLMRLVQFPNSKLCIVCISNESPQLLKMFTERPNDETWKIVNFPTYPTNAIKMVIHSILYNRFYGTFFVKQDSASSSWSIRNLDPLITSPTDYTTAVSDASRDGYSSKHILVSPEDARDIIALLESHATHYDEILVYCKKAIFMTKWTYIKQLSNNRIEFTADPLLTLSDVHRIVDKPILETAFERVNSLPAISKLLLMSSLLNENGNIANETTVIHFPKLKDQMIKYMHTHSDMLFVQQVKAALSPNPNNLNEIMDSINWRFIFEKLMNLGLVNFSINLENDVNSIFFINLFNRLELGTYLLTCGSAPNSNPKTSKPTNLNL</sequence>
<accession>A0A8H2VJH1</accession>
<feature type="region of interest" description="Disordered" evidence="1">
    <location>
        <begin position="353"/>
        <end position="376"/>
    </location>
</feature>
<dbReference type="InterPro" id="IPR043151">
    <property type="entry name" value="BAH_sf"/>
</dbReference>